<sequence>MPSATPSAVTVKVLVAGGSYAGLSVAVNLLDLHNGVSPRMNPEPFVFDQDWPQIKFEITIIDERDGFLHIVGAPLALADEAYRKKAWARFQDMTDLQRENITFVHGSLSKVDCDNKRATVVLHGGKESIDLEYDYFCAATGYRRVWPVVPQTLTYKEYLSETQEHINQVGNAKDGVLVVGGGAVGIEMAAELKLTMPHIKVVLAHSRDKLLSSEGLSDECKDVSLELLQDANVEVLLNHRLDRHEAVESTDGSTKYVAHFTNGNTAEASVVIVGVSQSIPATEFLPVAALDNEGKVNIRPNLMLPAQVPNADAHFCAGDAANWSGIKRCGGAMRAGHFVAMNIHQLVLQKVIGHVPVFGELVEIPPMIVMAVGKKAVASGPDGTESGIEIMDRFFGTDLYLSAYPVQSYRQQDHAITVDTMATESFTSIPRINLSLALDPDSEASLLSQLRYALTEVGFLYVENHGVAEKVIGDLVDILPVLFGLTAENKAEVALDNSPHFLGYSDEGSEMTAGKADQREQFELANELTATWKEGLPLYERLRGPNQPIVETYIKEMTSLGERFLHLVAKALRLPQNTFIPFLSDQHRLKLVHYPGAGDGGTEVQGVGPHKDSSGWWTFLLQASAPHIKGLQVLNKSGDWIDVPVIPGTFVVNIGQAFEVVTNGICKATTHRVLAGPHERFSVPFFQGVRRNLTKEEAVGTLAKHFRSSEFRQMDAMESEEGSSIDSAFLKGRYDTWGESQLRTKIRSHRDVGRRFYADVCERYFHDD</sequence>
<keyword evidence="2" id="KW-1185">Reference proteome</keyword>
<organism evidence="1 2">
    <name type="scientific">Zarea fungicola</name>
    <dbReference type="NCBI Taxonomy" id="93591"/>
    <lineage>
        <taxon>Eukaryota</taxon>
        <taxon>Fungi</taxon>
        <taxon>Dikarya</taxon>
        <taxon>Ascomycota</taxon>
        <taxon>Pezizomycotina</taxon>
        <taxon>Sordariomycetes</taxon>
        <taxon>Hypocreomycetidae</taxon>
        <taxon>Hypocreales</taxon>
        <taxon>Cordycipitaceae</taxon>
        <taxon>Zarea</taxon>
    </lineage>
</organism>
<protein>
    <submittedName>
        <fullName evidence="1">Uncharacterized protein</fullName>
    </submittedName>
</protein>
<evidence type="ECO:0000313" key="1">
    <source>
        <dbReference type="EMBL" id="KAJ2979715.1"/>
    </source>
</evidence>
<comment type="caution">
    <text evidence="1">The sequence shown here is derived from an EMBL/GenBank/DDBJ whole genome shotgun (WGS) entry which is preliminary data.</text>
</comment>
<accession>A0ACC1NK57</accession>
<reference evidence="1" key="1">
    <citation type="submission" date="2022-08" db="EMBL/GenBank/DDBJ databases">
        <title>Genome Sequence of Lecanicillium fungicola.</title>
        <authorList>
            <person name="Buettner E."/>
        </authorList>
    </citation>
    <scope>NUCLEOTIDE SEQUENCE</scope>
    <source>
        <strain evidence="1">Babe33</strain>
    </source>
</reference>
<dbReference type="Proteomes" id="UP001143910">
    <property type="component" value="Unassembled WGS sequence"/>
</dbReference>
<evidence type="ECO:0000313" key="2">
    <source>
        <dbReference type="Proteomes" id="UP001143910"/>
    </source>
</evidence>
<name>A0ACC1NK57_9HYPO</name>
<gene>
    <name evidence="1" type="ORF">NQ176_g3084</name>
</gene>
<dbReference type="EMBL" id="JANJQO010000258">
    <property type="protein sequence ID" value="KAJ2979715.1"/>
    <property type="molecule type" value="Genomic_DNA"/>
</dbReference>
<proteinExistence type="predicted"/>